<accession>A0AAW0AEV1</accession>
<dbReference type="AlphaFoldDB" id="A0AAW0AEV1"/>
<comment type="caution">
    <text evidence="2">The sequence shown here is derived from an EMBL/GenBank/DDBJ whole genome shotgun (WGS) entry which is preliminary data.</text>
</comment>
<dbReference type="Proteomes" id="UP001362999">
    <property type="component" value="Unassembled WGS sequence"/>
</dbReference>
<evidence type="ECO:0000313" key="1">
    <source>
        <dbReference type="EMBL" id="KAK7007575.1"/>
    </source>
</evidence>
<evidence type="ECO:0000313" key="3">
    <source>
        <dbReference type="Proteomes" id="UP001362999"/>
    </source>
</evidence>
<dbReference type="EMBL" id="JAWWNJ010000070">
    <property type="protein sequence ID" value="KAK7007575.1"/>
    <property type="molecule type" value="Genomic_DNA"/>
</dbReference>
<evidence type="ECO:0000313" key="2">
    <source>
        <dbReference type="EMBL" id="KAK7007580.1"/>
    </source>
</evidence>
<organism evidence="2 3">
    <name type="scientific">Favolaschia claudopus</name>
    <dbReference type="NCBI Taxonomy" id="2862362"/>
    <lineage>
        <taxon>Eukaryota</taxon>
        <taxon>Fungi</taxon>
        <taxon>Dikarya</taxon>
        <taxon>Basidiomycota</taxon>
        <taxon>Agaricomycotina</taxon>
        <taxon>Agaricomycetes</taxon>
        <taxon>Agaricomycetidae</taxon>
        <taxon>Agaricales</taxon>
        <taxon>Marasmiineae</taxon>
        <taxon>Mycenaceae</taxon>
        <taxon>Favolaschia</taxon>
    </lineage>
</organism>
<protein>
    <submittedName>
        <fullName evidence="2">Uncharacterized protein</fullName>
    </submittedName>
</protein>
<proteinExistence type="predicted"/>
<name>A0AAW0AEV1_9AGAR</name>
<gene>
    <name evidence="1" type="ORF">R3P38DRAFT_2792355</name>
    <name evidence="2" type="ORF">R3P38DRAFT_2792361</name>
</gene>
<reference evidence="2 3" key="1">
    <citation type="journal article" date="2024" name="J Genomics">
        <title>Draft genome sequencing and assembly of Favolaschia claudopus CIRM-BRFM 2984 isolated from oak limbs.</title>
        <authorList>
            <person name="Navarro D."/>
            <person name="Drula E."/>
            <person name="Chaduli D."/>
            <person name="Cazenave R."/>
            <person name="Ahrendt S."/>
            <person name="Wang J."/>
            <person name="Lipzen A."/>
            <person name="Daum C."/>
            <person name="Barry K."/>
            <person name="Grigoriev I.V."/>
            <person name="Favel A."/>
            <person name="Rosso M.N."/>
            <person name="Martin F."/>
        </authorList>
    </citation>
    <scope>NUCLEOTIDE SEQUENCE [LARGE SCALE GENOMIC DNA]</scope>
    <source>
        <strain evidence="2 3">CIRM-BRFM 2984</strain>
    </source>
</reference>
<keyword evidence="3" id="KW-1185">Reference proteome</keyword>
<dbReference type="EMBL" id="JAWWNJ010000070">
    <property type="protein sequence ID" value="KAK7007580.1"/>
    <property type="molecule type" value="Genomic_DNA"/>
</dbReference>
<sequence length="306" mass="33868">MFGISYCGPDIDDRINISLFRSLHLISLSSLKARCPRSLIDAAHRSPVQLIMKSFHFKSDARITSTPLLLALKQTLKSLKVAALTRWSPAGIIKFALTIRIDTPRAPFQDLAAGRLTPPPTRKAACSPLFNASVVVEGVAAAPRSGAHNFDYMDRRPASGTFKCFSRRQASTRPRHIEQRVLPPLAKSSRVAVATAAPRRAAYLDYVDSQDYSTLSRRQAISAPDLSSSNTCRGPKFSFEVRAALRIASTQCIVIRRAPLLFNLNSNFDISSSAERHLKALHIFSLTPDLQIIFFPLRGHFIDTKP</sequence>